<dbReference type="PANTHER" id="PTHR14003">
    <property type="entry name" value="TRANSCRIPTIONAL REPRESSOR PROTEIN YY"/>
    <property type="match status" value="1"/>
</dbReference>
<feature type="domain" description="C2H2-type" evidence="12">
    <location>
        <begin position="257"/>
        <end position="284"/>
    </location>
</feature>
<dbReference type="RefSeq" id="XP_001920581.1">
    <property type="nucleotide sequence ID" value="XM_001920546.7"/>
</dbReference>
<organism evidence="13 14">
    <name type="scientific">Danio rerio</name>
    <name type="common">Zebrafish</name>
    <name type="synonym">Brachydanio rerio</name>
    <dbReference type="NCBI Taxonomy" id="7955"/>
    <lineage>
        <taxon>Eukaryota</taxon>
        <taxon>Metazoa</taxon>
        <taxon>Chordata</taxon>
        <taxon>Craniata</taxon>
        <taxon>Vertebrata</taxon>
        <taxon>Euteleostomi</taxon>
        <taxon>Actinopterygii</taxon>
        <taxon>Neopterygii</taxon>
        <taxon>Teleostei</taxon>
        <taxon>Ostariophysi</taxon>
        <taxon>Cypriniformes</taxon>
        <taxon>Danionidae</taxon>
        <taxon>Danioninae</taxon>
        <taxon>Danio</taxon>
    </lineage>
</organism>
<dbReference type="GO" id="GO:0006357">
    <property type="term" value="P:regulation of transcription by RNA polymerase II"/>
    <property type="evidence" value="ECO:0000318"/>
    <property type="project" value="GO_Central"/>
</dbReference>
<evidence type="ECO:0000256" key="11">
    <source>
        <dbReference type="PROSITE-ProRule" id="PRU00042"/>
    </source>
</evidence>
<dbReference type="InterPro" id="IPR013087">
    <property type="entry name" value="Znf_C2H2_type"/>
</dbReference>
<keyword evidence="5 11" id="KW-0863">Zinc-finger</keyword>
<keyword evidence="8" id="KW-0238">DNA-binding</keyword>
<evidence type="ECO:0000256" key="6">
    <source>
        <dbReference type="ARBA" id="ARBA00022833"/>
    </source>
</evidence>
<dbReference type="PROSITE" id="PS00028">
    <property type="entry name" value="ZINC_FINGER_C2H2_1"/>
    <property type="match status" value="3"/>
</dbReference>
<evidence type="ECO:0000259" key="12">
    <source>
        <dbReference type="PROSITE" id="PS50157"/>
    </source>
</evidence>
<evidence type="ECO:0000313" key="13">
    <source>
        <dbReference type="Proteomes" id="UP000000437"/>
    </source>
</evidence>
<dbReference type="GO" id="GO:0000981">
    <property type="term" value="F:DNA-binding transcription factor activity, RNA polymerase II-specific"/>
    <property type="evidence" value="ECO:0000318"/>
    <property type="project" value="GO_Central"/>
</dbReference>
<sequence>MSTSADIQAQLASIIERFAKCALLEMSRAVEQEMSRRQMEVQSLLLKLQFTESELRSVRQNQANLRSVGIQVNSSVHRDVNLNLVKLNENHDGDAQANTHVDDPSAQTFPQHQEDGIKSVRIKEEHMEDEQWDGGPISPALCPLGPEVEDHDSFGTGAAGEGNDFLLSNKMKPSGMWNSPVSEEYIVNSETQSLNTSPLETGDRFAAGVSPNQRHDLNAQHNNIEEAFRIAEISQRGLNHMLPSVSDHREANPERSSRCPQCGKTFTTRFYLKIHQRIHTGERPYTCPQCGKRFYCNSHLISHQRSHTGEKPYSCEECGKSYSHLNSLKLHQRSHTEEEAYVYW</sequence>
<keyword evidence="7" id="KW-0805">Transcription regulation</keyword>
<evidence type="ECO:0000256" key="4">
    <source>
        <dbReference type="ARBA" id="ARBA00022737"/>
    </source>
</evidence>
<evidence type="ECO:0000256" key="2">
    <source>
        <dbReference type="ARBA" id="ARBA00006991"/>
    </source>
</evidence>
<accession>A0A8M1QQR2</accession>
<dbReference type="GeneID" id="100150484"/>
<evidence type="ECO:0000256" key="9">
    <source>
        <dbReference type="ARBA" id="ARBA00023163"/>
    </source>
</evidence>
<dbReference type="GO" id="GO:0000978">
    <property type="term" value="F:RNA polymerase II cis-regulatory region sequence-specific DNA binding"/>
    <property type="evidence" value="ECO:0000318"/>
    <property type="project" value="GO_Central"/>
</dbReference>
<dbReference type="Gene3D" id="3.30.160.60">
    <property type="entry name" value="Classic Zinc Finger"/>
    <property type="match status" value="3"/>
</dbReference>
<evidence type="ECO:0000313" key="14">
    <source>
        <dbReference type="RefSeq" id="XP_001920581.1"/>
    </source>
</evidence>
<dbReference type="FunFam" id="3.30.160.60:FF:001119">
    <property type="entry name" value="zinc finger protein 408"/>
    <property type="match status" value="1"/>
</dbReference>
<dbReference type="SMART" id="SM00355">
    <property type="entry name" value="ZnF_C2H2"/>
    <property type="match status" value="3"/>
</dbReference>
<dbReference type="AlphaFoldDB" id="A0A8M1QQR2"/>
<evidence type="ECO:0000256" key="1">
    <source>
        <dbReference type="ARBA" id="ARBA00004123"/>
    </source>
</evidence>
<gene>
    <name evidence="14" type="primary">si:dkeyp-68b7.5</name>
</gene>
<dbReference type="Proteomes" id="UP000000437">
    <property type="component" value="Chromosome 2"/>
</dbReference>
<keyword evidence="3" id="KW-0479">Metal-binding</keyword>
<dbReference type="GO" id="GO:0005634">
    <property type="term" value="C:nucleus"/>
    <property type="evidence" value="ECO:0007669"/>
    <property type="project" value="UniProtKB-SubCell"/>
</dbReference>
<dbReference type="GO" id="GO:0008270">
    <property type="term" value="F:zinc ion binding"/>
    <property type="evidence" value="ECO:0007669"/>
    <property type="project" value="UniProtKB-KW"/>
</dbReference>
<dbReference type="PROSITE" id="PS50157">
    <property type="entry name" value="ZINC_FINGER_C2H2_2"/>
    <property type="match status" value="3"/>
</dbReference>
<dbReference type="SUPFAM" id="SSF57667">
    <property type="entry name" value="beta-beta-alpha zinc fingers"/>
    <property type="match status" value="2"/>
</dbReference>
<dbReference type="PANTHER" id="PTHR14003:SF23">
    <property type="entry name" value="ZINC FINGER PROTEIN 143"/>
    <property type="match status" value="1"/>
</dbReference>
<evidence type="ECO:0000256" key="3">
    <source>
        <dbReference type="ARBA" id="ARBA00022723"/>
    </source>
</evidence>
<keyword evidence="10" id="KW-0539">Nucleus</keyword>
<keyword evidence="4" id="KW-0677">Repeat</keyword>
<dbReference type="Pfam" id="PF00096">
    <property type="entry name" value="zf-C2H2"/>
    <property type="match status" value="3"/>
</dbReference>
<dbReference type="FunFam" id="3.30.160.60:FF:001968">
    <property type="entry name" value="chorion transcription factor Cf2 isoform X3"/>
    <property type="match status" value="1"/>
</dbReference>
<dbReference type="OrthoDB" id="654211at2759"/>
<dbReference type="FunFam" id="3.30.160.60:FF:001506">
    <property type="entry name" value="Zinc finger protein"/>
    <property type="match status" value="1"/>
</dbReference>
<keyword evidence="6" id="KW-0862">Zinc</keyword>
<evidence type="ECO:0000256" key="5">
    <source>
        <dbReference type="ARBA" id="ARBA00022771"/>
    </source>
</evidence>
<protein>
    <submittedName>
        <fullName evidence="14">Uncharacterized protein si:dkeyp-68b7.5</fullName>
    </submittedName>
</protein>
<name>A0A8M1QQR2_DANRE</name>
<dbReference type="FunCoup" id="A0A8M1QQR2">
    <property type="interactions" value="1"/>
</dbReference>
<evidence type="ECO:0000256" key="10">
    <source>
        <dbReference type="ARBA" id="ARBA00023242"/>
    </source>
</evidence>
<evidence type="ECO:0000256" key="7">
    <source>
        <dbReference type="ARBA" id="ARBA00023015"/>
    </source>
</evidence>
<dbReference type="KEGG" id="dre:100150484"/>
<keyword evidence="13" id="KW-1185">Reference proteome</keyword>
<keyword evidence="9" id="KW-0804">Transcription</keyword>
<dbReference type="InterPro" id="IPR036236">
    <property type="entry name" value="Znf_C2H2_sf"/>
</dbReference>
<reference evidence="14" key="1">
    <citation type="submission" date="2025-08" db="UniProtKB">
        <authorList>
            <consortium name="RefSeq"/>
        </authorList>
    </citation>
    <scope>IDENTIFICATION</scope>
    <source>
        <strain evidence="14">Tuebingen</strain>
        <tissue evidence="14">Fibroblasts and whole tissue</tissue>
    </source>
</reference>
<feature type="domain" description="C2H2-type" evidence="12">
    <location>
        <begin position="285"/>
        <end position="312"/>
    </location>
</feature>
<proteinExistence type="inferred from homology"/>
<comment type="similarity">
    <text evidence="2">Belongs to the krueppel C2H2-type zinc-finger protein family.</text>
</comment>
<comment type="subcellular location">
    <subcellularLocation>
        <location evidence="1">Nucleus</location>
    </subcellularLocation>
</comment>
<evidence type="ECO:0000256" key="8">
    <source>
        <dbReference type="ARBA" id="ARBA00023125"/>
    </source>
</evidence>
<feature type="domain" description="C2H2-type" evidence="12">
    <location>
        <begin position="313"/>
        <end position="340"/>
    </location>
</feature>